<dbReference type="AlphaFoldDB" id="A0A9D1CLZ1"/>
<dbReference type="GO" id="GO:0006139">
    <property type="term" value="P:nucleobase-containing compound metabolic process"/>
    <property type="evidence" value="ECO:0007669"/>
    <property type="project" value="InterPro"/>
</dbReference>
<dbReference type="Proteomes" id="UP000886725">
    <property type="component" value="Unassembled WGS sequence"/>
</dbReference>
<evidence type="ECO:0000313" key="2">
    <source>
        <dbReference type="EMBL" id="HIQ65299.1"/>
    </source>
</evidence>
<organism evidence="2 3">
    <name type="scientific">Candidatus Faecenecus gallistercoris</name>
    <dbReference type="NCBI Taxonomy" id="2840793"/>
    <lineage>
        <taxon>Bacteria</taxon>
        <taxon>Bacillati</taxon>
        <taxon>Bacillota</taxon>
        <taxon>Bacillota incertae sedis</taxon>
        <taxon>Candidatus Faecenecus</taxon>
    </lineage>
</organism>
<dbReference type="EMBL" id="DVFU01000116">
    <property type="protein sequence ID" value="HIQ65299.1"/>
    <property type="molecule type" value="Genomic_DNA"/>
</dbReference>
<dbReference type="GO" id="GO:0005524">
    <property type="term" value="F:ATP binding"/>
    <property type="evidence" value="ECO:0007669"/>
    <property type="project" value="InterPro"/>
</dbReference>
<evidence type="ECO:0000313" key="3">
    <source>
        <dbReference type="Proteomes" id="UP000886725"/>
    </source>
</evidence>
<accession>A0A9D1CLZ1</accession>
<dbReference type="PROSITE" id="PS51192">
    <property type="entry name" value="HELICASE_ATP_BIND_1"/>
    <property type="match status" value="1"/>
</dbReference>
<gene>
    <name evidence="2" type="ORF">IAC85_06135</name>
</gene>
<reference evidence="2" key="1">
    <citation type="submission" date="2020-10" db="EMBL/GenBank/DDBJ databases">
        <authorList>
            <person name="Gilroy R."/>
        </authorList>
    </citation>
    <scope>NUCLEOTIDE SEQUENCE</scope>
    <source>
        <strain evidence="2">CHK165-10780</strain>
    </source>
</reference>
<keyword evidence="2" id="KW-0378">Hydrolase</keyword>
<dbReference type="GO" id="GO:0004386">
    <property type="term" value="F:helicase activity"/>
    <property type="evidence" value="ECO:0007669"/>
    <property type="project" value="UniProtKB-KW"/>
</dbReference>
<dbReference type="Pfam" id="PF04851">
    <property type="entry name" value="ResIII"/>
    <property type="match status" value="1"/>
</dbReference>
<comment type="caution">
    <text evidence="2">The sequence shown here is derived from an EMBL/GenBank/DDBJ whole genome shotgun (WGS) entry which is preliminary data.</text>
</comment>
<keyword evidence="2" id="KW-0547">Nucleotide-binding</keyword>
<reference evidence="2" key="2">
    <citation type="journal article" date="2021" name="PeerJ">
        <title>Extensive microbial diversity within the chicken gut microbiome revealed by metagenomics and culture.</title>
        <authorList>
            <person name="Gilroy R."/>
            <person name="Ravi A."/>
            <person name="Getino M."/>
            <person name="Pursley I."/>
            <person name="Horton D.L."/>
            <person name="Alikhan N.F."/>
            <person name="Baker D."/>
            <person name="Gharbi K."/>
            <person name="Hall N."/>
            <person name="Watson M."/>
            <person name="Adriaenssens E.M."/>
            <person name="Foster-Nyarko E."/>
            <person name="Jarju S."/>
            <person name="Secka A."/>
            <person name="Antonio M."/>
            <person name="Oren A."/>
            <person name="Chaudhuri R.R."/>
            <person name="La Ragione R."/>
            <person name="Hildebrand F."/>
            <person name="Pallen M.J."/>
        </authorList>
    </citation>
    <scope>NUCLEOTIDE SEQUENCE</scope>
    <source>
        <strain evidence="2">CHK165-10780</strain>
    </source>
</reference>
<keyword evidence="2" id="KW-0347">Helicase</keyword>
<dbReference type="InterPro" id="IPR006935">
    <property type="entry name" value="Helicase/UvrB_N"/>
</dbReference>
<proteinExistence type="predicted"/>
<dbReference type="InterPro" id="IPR027417">
    <property type="entry name" value="P-loop_NTPase"/>
</dbReference>
<dbReference type="Gene3D" id="3.40.50.300">
    <property type="entry name" value="P-loop containing nucleotide triphosphate hydrolases"/>
    <property type="match status" value="2"/>
</dbReference>
<dbReference type="SMART" id="SM00491">
    <property type="entry name" value="HELICc2"/>
    <property type="match status" value="1"/>
</dbReference>
<evidence type="ECO:0000259" key="1">
    <source>
        <dbReference type="PROSITE" id="PS51192"/>
    </source>
</evidence>
<dbReference type="GO" id="GO:0003677">
    <property type="term" value="F:DNA binding"/>
    <property type="evidence" value="ECO:0007669"/>
    <property type="project" value="InterPro"/>
</dbReference>
<dbReference type="SUPFAM" id="SSF52540">
    <property type="entry name" value="P-loop containing nucleoside triphosphate hydrolases"/>
    <property type="match status" value="2"/>
</dbReference>
<name>A0A9D1CLZ1_9FIRM</name>
<feature type="domain" description="Helicase ATP-binding" evidence="1">
    <location>
        <begin position="48"/>
        <end position="198"/>
    </location>
</feature>
<dbReference type="InterPro" id="IPR014001">
    <property type="entry name" value="Helicase_ATP-bd"/>
</dbReference>
<dbReference type="Pfam" id="PF13307">
    <property type="entry name" value="Helicase_C_2"/>
    <property type="match status" value="1"/>
</dbReference>
<keyword evidence="2" id="KW-0067">ATP-binding</keyword>
<sequence length="845" mass="96744">MAIDFKKKLASRTIEPKTNPIELYETLDRKSVAGPLRPAQEVVLSEWYTKRRMDKDLIIKLHTGEGKTLVGLLLLQSLLNSKEGPCLYICPNKYLVKQVCSEADKFGIPFCTFDEDTGIPNDFLSASKILITHVQKVFNGRSVFGTGNGYVRTGAVLLDDSHACIDTIKSAFTISISKTANPETYSKILTLFADDMVEQGEGSWLDIQAGDYNTFMTVPYWNWDNKKTEMLKILSAAQEDSQVYYAWPLIRDQIRNYCCYISGTKIEIAPYNVNIRAFGSFSYAKHRILMSATTQDDSFFVKGLDFNPETVKNPLRNANQKWSGEKMLIIPSLVEESCDHDLIVTKFCKMSTSKFGMVALVPSTKSCKQYQNLGAITTTAGSIIDELDKLKKGNFSKIVVINNRYDGIDLPDESCRILIMDGLPYFDSLADRYEEQACPNSELINKRIAQKIEQGIGRGVRGEKDYCAILIIGSELVRFMRSIATNKFFSPQTQKQIEIGIEIADMAREDYDETESPIKVVISLIKQMLARDEGWKEYYTSEMDTIEEYSTESPVYDRLLKERQAEQFFCDGDYEKAVSSMQRLIDEFDVDDTEKGWYLQQLARYIYPISVAKSIEIQKSAFKKNSQLLKPSVGIDYTKISYIHQDRLNNIKVYMRRFSNYGELSLSVNAVLDNLSFGVEAAKFESALKDIGELLGYVSQRPDKEIRKGPDNLWCGSKNHYLLFECKSEVSETRQEITKHEAGQMNNHCAWFEDQYGQNANVDRFMIIPTKTLAYEGDFTHEVRIIRRGKLKRLKEQIKNFIKELKPFSLDEISDTTLQELLALHHLNIEDFSEQYSEDYYHKTK</sequence>
<protein>
    <submittedName>
        <fullName evidence="2">DEAD/DEAH box helicase family protein</fullName>
    </submittedName>
</protein>
<dbReference type="GO" id="GO:0016818">
    <property type="term" value="F:hydrolase activity, acting on acid anhydrides, in phosphorus-containing anhydrides"/>
    <property type="evidence" value="ECO:0007669"/>
    <property type="project" value="InterPro"/>
</dbReference>
<dbReference type="InterPro" id="IPR006555">
    <property type="entry name" value="ATP-dep_Helicase_C"/>
</dbReference>
<dbReference type="SMART" id="SM00487">
    <property type="entry name" value="DEXDc"/>
    <property type="match status" value="1"/>
</dbReference>